<evidence type="ECO:0000313" key="1">
    <source>
        <dbReference type="EMBL" id="KAJ7322800.1"/>
    </source>
</evidence>
<gene>
    <name evidence="1" type="ORF">DFH08DRAFT_969442</name>
</gene>
<reference evidence="1" key="1">
    <citation type="submission" date="2023-03" db="EMBL/GenBank/DDBJ databases">
        <title>Massive genome expansion in bonnet fungi (Mycena s.s.) driven by repeated elements and novel gene families across ecological guilds.</title>
        <authorList>
            <consortium name="Lawrence Berkeley National Laboratory"/>
            <person name="Harder C.B."/>
            <person name="Miyauchi S."/>
            <person name="Viragh M."/>
            <person name="Kuo A."/>
            <person name="Thoen E."/>
            <person name="Andreopoulos B."/>
            <person name="Lu D."/>
            <person name="Skrede I."/>
            <person name="Drula E."/>
            <person name="Henrissat B."/>
            <person name="Morin E."/>
            <person name="Kohler A."/>
            <person name="Barry K."/>
            <person name="LaButti K."/>
            <person name="Morin E."/>
            <person name="Salamov A."/>
            <person name="Lipzen A."/>
            <person name="Mereny Z."/>
            <person name="Hegedus B."/>
            <person name="Baldrian P."/>
            <person name="Stursova M."/>
            <person name="Weitz H."/>
            <person name="Taylor A."/>
            <person name="Grigoriev I.V."/>
            <person name="Nagy L.G."/>
            <person name="Martin F."/>
            <person name="Kauserud H."/>
        </authorList>
    </citation>
    <scope>NUCLEOTIDE SEQUENCE</scope>
    <source>
        <strain evidence="1">CBHHK002</strain>
    </source>
</reference>
<protein>
    <submittedName>
        <fullName evidence="1">Uncharacterized protein</fullName>
    </submittedName>
</protein>
<name>A0AAD6ZHX3_9AGAR</name>
<dbReference type="EMBL" id="JARIHO010000048">
    <property type="protein sequence ID" value="KAJ7322800.1"/>
    <property type="molecule type" value="Genomic_DNA"/>
</dbReference>
<dbReference type="PROSITE" id="PS00678">
    <property type="entry name" value="WD_REPEATS_1"/>
    <property type="match status" value="1"/>
</dbReference>
<dbReference type="InterPro" id="IPR019775">
    <property type="entry name" value="WD40_repeat_CS"/>
</dbReference>
<sequence>MPTVQRDTLQPDFPVLITGSYNRTTRVWNLEMVIKLHCLKGHLQRPLILLPLPLLLCRMLHAVAKAN</sequence>
<comment type="caution">
    <text evidence="1">The sequence shown here is derived from an EMBL/GenBank/DDBJ whole genome shotgun (WGS) entry which is preliminary data.</text>
</comment>
<keyword evidence="2" id="KW-1185">Reference proteome</keyword>
<proteinExistence type="predicted"/>
<dbReference type="AlphaFoldDB" id="A0AAD6ZHX3"/>
<organism evidence="1 2">
    <name type="scientific">Mycena albidolilacea</name>
    <dbReference type="NCBI Taxonomy" id="1033008"/>
    <lineage>
        <taxon>Eukaryota</taxon>
        <taxon>Fungi</taxon>
        <taxon>Dikarya</taxon>
        <taxon>Basidiomycota</taxon>
        <taxon>Agaricomycotina</taxon>
        <taxon>Agaricomycetes</taxon>
        <taxon>Agaricomycetidae</taxon>
        <taxon>Agaricales</taxon>
        <taxon>Marasmiineae</taxon>
        <taxon>Mycenaceae</taxon>
        <taxon>Mycena</taxon>
    </lineage>
</organism>
<dbReference type="SUPFAM" id="SSF50978">
    <property type="entry name" value="WD40 repeat-like"/>
    <property type="match status" value="1"/>
</dbReference>
<accession>A0AAD6ZHX3</accession>
<evidence type="ECO:0000313" key="2">
    <source>
        <dbReference type="Proteomes" id="UP001218218"/>
    </source>
</evidence>
<dbReference type="Proteomes" id="UP001218218">
    <property type="component" value="Unassembled WGS sequence"/>
</dbReference>
<dbReference type="InterPro" id="IPR036322">
    <property type="entry name" value="WD40_repeat_dom_sf"/>
</dbReference>